<organism evidence="1 2">
    <name type="scientific">Metarhizium album (strain ARSEF 1941)</name>
    <dbReference type="NCBI Taxonomy" id="1081103"/>
    <lineage>
        <taxon>Eukaryota</taxon>
        <taxon>Fungi</taxon>
        <taxon>Dikarya</taxon>
        <taxon>Ascomycota</taxon>
        <taxon>Pezizomycotina</taxon>
        <taxon>Sordariomycetes</taxon>
        <taxon>Hypocreomycetidae</taxon>
        <taxon>Hypocreales</taxon>
        <taxon>Clavicipitaceae</taxon>
        <taxon>Metarhizium</taxon>
    </lineage>
</organism>
<accession>A0A0B2X018</accession>
<keyword evidence="2" id="KW-1185">Reference proteome</keyword>
<dbReference type="AlphaFoldDB" id="A0A0B2X018"/>
<dbReference type="EMBL" id="AZHE01000007">
    <property type="protein sequence ID" value="KHN98430.1"/>
    <property type="molecule type" value="Genomic_DNA"/>
</dbReference>
<gene>
    <name evidence="1" type="ORF">MAM_03554</name>
</gene>
<name>A0A0B2X018_METAS</name>
<dbReference type="GeneID" id="63738009"/>
<sequence>MTTSVSGPRTNSASMDPEFMMFFQQRNERIVDIIDAANAQDIHLDRLIIVNSLINTPAPTPAPPNHYAYKIHLSISWYTADFSTTLPDLEALKCSSHIQTFVI</sequence>
<protein>
    <submittedName>
        <fullName evidence="1">Uncharacterized protein</fullName>
    </submittedName>
</protein>
<evidence type="ECO:0000313" key="1">
    <source>
        <dbReference type="EMBL" id="KHN98430.1"/>
    </source>
</evidence>
<proteinExistence type="predicted"/>
<reference evidence="1 2" key="1">
    <citation type="journal article" date="2014" name="Proc. Natl. Acad. Sci. U.S.A.">
        <title>Trajectory and genomic determinants of fungal-pathogen speciation and host adaptation.</title>
        <authorList>
            <person name="Hu X."/>
            <person name="Xiao G."/>
            <person name="Zheng P."/>
            <person name="Shang Y."/>
            <person name="Su Y."/>
            <person name="Zhang X."/>
            <person name="Liu X."/>
            <person name="Zhan S."/>
            <person name="St Leger R.J."/>
            <person name="Wang C."/>
        </authorList>
    </citation>
    <scope>NUCLEOTIDE SEQUENCE [LARGE SCALE GENOMIC DNA]</scope>
    <source>
        <strain evidence="1 2">ARSEF 1941</strain>
    </source>
</reference>
<dbReference type="Proteomes" id="UP000030816">
    <property type="component" value="Unassembled WGS sequence"/>
</dbReference>
<dbReference type="RefSeq" id="XP_040679496.1">
    <property type="nucleotide sequence ID" value="XM_040822353.1"/>
</dbReference>
<evidence type="ECO:0000313" key="2">
    <source>
        <dbReference type="Proteomes" id="UP000030816"/>
    </source>
</evidence>
<comment type="caution">
    <text evidence="1">The sequence shown here is derived from an EMBL/GenBank/DDBJ whole genome shotgun (WGS) entry which is preliminary data.</text>
</comment>
<dbReference type="HOGENOM" id="CLU_2264345_0_0_1"/>